<dbReference type="Gene3D" id="3.40.50.150">
    <property type="entry name" value="Vaccinia Virus protein VP39"/>
    <property type="match status" value="1"/>
</dbReference>
<keyword evidence="4" id="KW-0808">Transferase</keyword>
<evidence type="ECO:0000256" key="6">
    <source>
        <dbReference type="ARBA" id="ARBA00022694"/>
    </source>
</evidence>
<feature type="non-terminal residue" evidence="7">
    <location>
        <position position="162"/>
    </location>
</feature>
<dbReference type="InterPro" id="IPR003358">
    <property type="entry name" value="tRNA_(Gua-N-7)_MeTrfase_Trmb"/>
</dbReference>
<reference evidence="7" key="1">
    <citation type="submission" date="2018-05" db="EMBL/GenBank/DDBJ databases">
        <authorList>
            <person name="Lanie J.A."/>
            <person name="Ng W.-L."/>
            <person name="Kazmierczak K.M."/>
            <person name="Andrzejewski T.M."/>
            <person name="Davidsen T.M."/>
            <person name="Wayne K.J."/>
            <person name="Tettelin H."/>
            <person name="Glass J.I."/>
            <person name="Rusch D."/>
            <person name="Podicherti R."/>
            <person name="Tsui H.-C.T."/>
            <person name="Winkler M.E."/>
        </authorList>
    </citation>
    <scope>NUCLEOTIDE SEQUENCE</scope>
</reference>
<protein>
    <recommendedName>
        <fullName evidence="2">tRNA (guanine(46)-N(7))-methyltransferase</fullName>
        <ecNumber evidence="2">2.1.1.33</ecNumber>
    </recommendedName>
</protein>
<name>A0A383D529_9ZZZZ</name>
<dbReference type="Pfam" id="PF02390">
    <property type="entry name" value="Methyltransf_4"/>
    <property type="match status" value="1"/>
</dbReference>
<dbReference type="PROSITE" id="PS51625">
    <property type="entry name" value="SAM_MT_TRMB"/>
    <property type="match status" value="1"/>
</dbReference>
<comment type="catalytic activity">
    <reaction evidence="1">
        <text>guanosine(46) in tRNA + S-adenosyl-L-methionine = N(7)-methylguanosine(46) in tRNA + S-adenosyl-L-homocysteine</text>
        <dbReference type="Rhea" id="RHEA:42708"/>
        <dbReference type="Rhea" id="RHEA-COMP:10188"/>
        <dbReference type="Rhea" id="RHEA-COMP:10189"/>
        <dbReference type="ChEBI" id="CHEBI:57856"/>
        <dbReference type="ChEBI" id="CHEBI:59789"/>
        <dbReference type="ChEBI" id="CHEBI:74269"/>
        <dbReference type="ChEBI" id="CHEBI:74480"/>
        <dbReference type="EC" id="2.1.1.33"/>
    </reaction>
</comment>
<dbReference type="AlphaFoldDB" id="A0A383D529"/>
<dbReference type="EC" id="2.1.1.33" evidence="2"/>
<evidence type="ECO:0000313" key="7">
    <source>
        <dbReference type="EMBL" id="SVE39666.1"/>
    </source>
</evidence>
<evidence type="ECO:0000256" key="5">
    <source>
        <dbReference type="ARBA" id="ARBA00022691"/>
    </source>
</evidence>
<dbReference type="PANTHER" id="PTHR23417:SF14">
    <property type="entry name" value="PENTACOTRIPEPTIDE-REPEAT REGION OF PRORP DOMAIN-CONTAINING PROTEIN"/>
    <property type="match status" value="1"/>
</dbReference>
<proteinExistence type="predicted"/>
<gene>
    <name evidence="7" type="ORF">METZ01_LOCUS492520</name>
</gene>
<dbReference type="InterPro" id="IPR029063">
    <property type="entry name" value="SAM-dependent_MTases_sf"/>
</dbReference>
<evidence type="ECO:0000256" key="3">
    <source>
        <dbReference type="ARBA" id="ARBA00022603"/>
    </source>
</evidence>
<sequence length="162" mass="18707">VCEKKQKLNFYGRRKGRKLRQGRQAQIQEKLPRVLIPICPGEEQLDPMSLFYPPVKDVWMEIGFGAGEHLAYHASTNPDIGFLGIEPFINGVASLLSKMERQDLNNVRLLNDDVRLLLCNLASNSLGRVFILFPDPWPKKRHRKRRLFSNALLDKLSQQMRP</sequence>
<accession>A0A383D529</accession>
<evidence type="ECO:0000256" key="1">
    <source>
        <dbReference type="ARBA" id="ARBA00000142"/>
    </source>
</evidence>
<dbReference type="SUPFAM" id="SSF53335">
    <property type="entry name" value="S-adenosyl-L-methionine-dependent methyltransferases"/>
    <property type="match status" value="1"/>
</dbReference>
<organism evidence="7">
    <name type="scientific">marine metagenome</name>
    <dbReference type="NCBI Taxonomy" id="408172"/>
    <lineage>
        <taxon>unclassified sequences</taxon>
        <taxon>metagenomes</taxon>
        <taxon>ecological metagenomes</taxon>
    </lineage>
</organism>
<keyword evidence="3" id="KW-0489">Methyltransferase</keyword>
<feature type="non-terminal residue" evidence="7">
    <location>
        <position position="1"/>
    </location>
</feature>
<keyword evidence="6" id="KW-0819">tRNA processing</keyword>
<dbReference type="GO" id="GO:0008176">
    <property type="term" value="F:tRNA (guanine(46)-N7)-methyltransferase activity"/>
    <property type="evidence" value="ECO:0007669"/>
    <property type="project" value="UniProtKB-EC"/>
</dbReference>
<keyword evidence="5" id="KW-0949">S-adenosyl-L-methionine</keyword>
<dbReference type="PANTHER" id="PTHR23417">
    <property type="entry name" value="3-DEOXY-D-MANNO-OCTULOSONIC-ACID TRANSFERASE/TRNA GUANINE-N 7 - -METHYLTRANSFERASE"/>
    <property type="match status" value="1"/>
</dbReference>
<evidence type="ECO:0000256" key="2">
    <source>
        <dbReference type="ARBA" id="ARBA00011977"/>
    </source>
</evidence>
<dbReference type="GO" id="GO:0043527">
    <property type="term" value="C:tRNA methyltransferase complex"/>
    <property type="evidence" value="ECO:0007669"/>
    <property type="project" value="TreeGrafter"/>
</dbReference>
<evidence type="ECO:0000256" key="4">
    <source>
        <dbReference type="ARBA" id="ARBA00022679"/>
    </source>
</evidence>
<dbReference type="EMBL" id="UINC01214435">
    <property type="protein sequence ID" value="SVE39666.1"/>
    <property type="molecule type" value="Genomic_DNA"/>
</dbReference>